<comment type="caution">
    <text evidence="2">The sequence shown here is derived from an EMBL/GenBank/DDBJ whole genome shotgun (WGS) entry which is preliminary data.</text>
</comment>
<accession>A0A8S8X7S3</accession>
<reference evidence="2" key="1">
    <citation type="submission" date="2021-02" db="EMBL/GenBank/DDBJ databases">
        <title>Genome sequence of Rhodospirillales sp. strain TMPK1 isolated from soil.</title>
        <authorList>
            <person name="Nakai R."/>
            <person name="Kusada H."/>
            <person name="Tamaki H."/>
        </authorList>
    </citation>
    <scope>NUCLEOTIDE SEQUENCE</scope>
    <source>
        <strain evidence="2">TMPK1</strain>
    </source>
</reference>
<keyword evidence="1" id="KW-0732">Signal</keyword>
<dbReference type="SUPFAM" id="SSF53474">
    <property type="entry name" value="alpha/beta-Hydrolases"/>
    <property type="match status" value="1"/>
</dbReference>
<feature type="chain" id="PRO_5035928800" description="Dienelactone hydrolase domain-containing protein" evidence="1">
    <location>
        <begin position="21"/>
        <end position="257"/>
    </location>
</feature>
<gene>
    <name evidence="2" type="ORF">TMPK1_20450</name>
</gene>
<dbReference type="EMBL" id="BOPV01000001">
    <property type="protein sequence ID" value="GIL39808.1"/>
    <property type="molecule type" value="Genomic_DNA"/>
</dbReference>
<evidence type="ECO:0000313" key="2">
    <source>
        <dbReference type="EMBL" id="GIL39808.1"/>
    </source>
</evidence>
<evidence type="ECO:0000256" key="1">
    <source>
        <dbReference type="SAM" id="SignalP"/>
    </source>
</evidence>
<evidence type="ECO:0000313" key="3">
    <source>
        <dbReference type="Proteomes" id="UP000681075"/>
    </source>
</evidence>
<dbReference type="AlphaFoldDB" id="A0A8S8X7S3"/>
<protein>
    <recommendedName>
        <fullName evidence="4">Dienelactone hydrolase domain-containing protein</fullName>
    </recommendedName>
</protein>
<name>A0A8S8X7S3_9PROT</name>
<dbReference type="Gene3D" id="3.40.50.1820">
    <property type="entry name" value="alpha/beta hydrolase"/>
    <property type="match status" value="1"/>
</dbReference>
<organism evidence="2 3">
    <name type="scientific">Roseiterribacter gracilis</name>
    <dbReference type="NCBI Taxonomy" id="2812848"/>
    <lineage>
        <taxon>Bacteria</taxon>
        <taxon>Pseudomonadati</taxon>
        <taxon>Pseudomonadota</taxon>
        <taxon>Alphaproteobacteria</taxon>
        <taxon>Rhodospirillales</taxon>
        <taxon>Roseiterribacteraceae</taxon>
        <taxon>Roseiterribacter</taxon>
    </lineage>
</organism>
<sequence length="257" mass="28080">MRFVIGLLALVLFGVGPALAEDATAHRFTAAGSPMDYYVSLPAGWTPERTWPVIVALPDATREFTTVMDAFIAARRSKPWIIVVPVVLGSGGVPWRFADVFGYKPDVFEKAEKDGVCKFDHEGLAAVLQDVRKRFKAEGRAFITGYEAAGHVIWREVIHNPAAYYGAALVFPNFAGRCVDETQIKTKTTTPLSIEILRGGDDKVGVPGSPIDLQIKSAVDYVRGIGHKVEDVTVPGKVRGPFAEEVFDFMEKVRAGK</sequence>
<dbReference type="RefSeq" id="WP_420242927.1">
    <property type="nucleotide sequence ID" value="NZ_BOPV01000001.1"/>
</dbReference>
<feature type="signal peptide" evidence="1">
    <location>
        <begin position="1"/>
        <end position="20"/>
    </location>
</feature>
<proteinExistence type="predicted"/>
<dbReference type="Proteomes" id="UP000681075">
    <property type="component" value="Unassembled WGS sequence"/>
</dbReference>
<evidence type="ECO:0008006" key="4">
    <source>
        <dbReference type="Google" id="ProtNLM"/>
    </source>
</evidence>
<keyword evidence="3" id="KW-1185">Reference proteome</keyword>
<dbReference type="InterPro" id="IPR029058">
    <property type="entry name" value="AB_hydrolase_fold"/>
</dbReference>